<dbReference type="InterPro" id="IPR052363">
    <property type="entry name" value="LPS_export_LptC"/>
</dbReference>
<dbReference type="PANTHER" id="PTHR37481">
    <property type="entry name" value="LIPOPOLYSACCHARIDE EXPORT SYSTEM PROTEIN LPTC"/>
    <property type="match status" value="1"/>
</dbReference>
<dbReference type="EMBL" id="JAVMBO010000007">
    <property type="protein sequence ID" value="MDS1309403.1"/>
    <property type="molecule type" value="Genomic_DNA"/>
</dbReference>
<name>A0ABU2HF73_9GAMM</name>
<dbReference type="PANTHER" id="PTHR37481:SF1">
    <property type="entry name" value="LIPOPOLYSACCHARIDE EXPORT SYSTEM PROTEIN LPTC"/>
    <property type="match status" value="1"/>
</dbReference>
<comment type="caution">
    <text evidence="7">The sequence shown here is derived from an EMBL/GenBank/DDBJ whole genome shotgun (WGS) entry which is preliminary data.</text>
</comment>
<keyword evidence="3 6" id="KW-0812">Transmembrane</keyword>
<protein>
    <recommendedName>
        <fullName evidence="6">Lipopolysaccharide export system protein LptC</fullName>
    </recommendedName>
</protein>
<comment type="function">
    <text evidence="6">Involved in the assembly of lipopolysaccharide (LPS). Required for the translocation of LPS from the inner membrane to the outer membrane. Facilitates the transfer of LPS from the inner membrane to the periplasmic protein LptA. Could be a docking site for LptA.</text>
</comment>
<evidence type="ECO:0000313" key="7">
    <source>
        <dbReference type="EMBL" id="MDS1309403.1"/>
    </source>
</evidence>
<accession>A0ABU2HF73</accession>
<dbReference type="InterPro" id="IPR010664">
    <property type="entry name" value="LipoPS_assembly_LptC-rel"/>
</dbReference>
<reference evidence="7" key="1">
    <citation type="submission" date="2023-09" db="EMBL/GenBank/DDBJ databases">
        <title>Marinobacter sediminicola sp. nov. and Marinobacter maritimum sp. nov., isolated from marine sediment.</title>
        <authorList>
            <person name="An J."/>
        </authorList>
    </citation>
    <scope>NUCLEOTIDE SEQUENCE</scope>
    <source>
        <strain evidence="7">F60267</strain>
    </source>
</reference>
<dbReference type="Proteomes" id="UP001267407">
    <property type="component" value="Unassembled WGS sequence"/>
</dbReference>
<feature type="transmembrane region" description="Helical" evidence="6">
    <location>
        <begin position="21"/>
        <end position="38"/>
    </location>
</feature>
<keyword evidence="1 6" id="KW-1003">Cell membrane</keyword>
<comment type="subunit">
    <text evidence="6">Component of the lipopolysaccharide transport and assembly complex. Interacts with LptA and the LptBFG transporter complex.</text>
</comment>
<sequence length="206" mass="22768">MEESAKSSLLSRLALANRPRLRMLGLAITIVATAFLLWQSDEPPLSSYSDARQLRGETEPDGFVINGNYTSYDESGQRKIVFTSPRIEQFEEGNLAAMESPSAELFGATGEGPWILNAENGTLHQNDDLLNLAGNVRVVRTIGDREATLNTESLTLDNKQGMVYTDDPVTITDTLGTTRAKGMKAWINERILELNSQVEGRYETVK</sequence>
<dbReference type="HAMAP" id="MF_01915">
    <property type="entry name" value="LPS_assembly_LptC"/>
    <property type="match status" value="1"/>
</dbReference>
<gene>
    <name evidence="6 7" type="primary">lptC</name>
    <name evidence="7" type="ORF">RKA07_04675</name>
</gene>
<evidence type="ECO:0000313" key="8">
    <source>
        <dbReference type="Proteomes" id="UP001267407"/>
    </source>
</evidence>
<keyword evidence="5 6" id="KW-0472">Membrane</keyword>
<organism evidence="7 8">
    <name type="scientific">Marinobacter xiaoshiensis</name>
    <dbReference type="NCBI Taxonomy" id="3073652"/>
    <lineage>
        <taxon>Bacteria</taxon>
        <taxon>Pseudomonadati</taxon>
        <taxon>Pseudomonadota</taxon>
        <taxon>Gammaproteobacteria</taxon>
        <taxon>Pseudomonadales</taxon>
        <taxon>Marinobacteraceae</taxon>
        <taxon>Marinobacter</taxon>
    </lineage>
</organism>
<proteinExistence type="inferred from homology"/>
<dbReference type="NCBIfam" id="TIGR04409">
    <property type="entry name" value="LptC_YrbK"/>
    <property type="match status" value="1"/>
</dbReference>
<evidence type="ECO:0000256" key="5">
    <source>
        <dbReference type="ARBA" id="ARBA00023136"/>
    </source>
</evidence>
<evidence type="ECO:0000256" key="1">
    <source>
        <dbReference type="ARBA" id="ARBA00022475"/>
    </source>
</evidence>
<evidence type="ECO:0000256" key="2">
    <source>
        <dbReference type="ARBA" id="ARBA00022519"/>
    </source>
</evidence>
<comment type="subcellular location">
    <subcellularLocation>
        <location evidence="6">Cell inner membrane</location>
        <topology evidence="6">Single-pass membrane protein</topology>
    </subcellularLocation>
</comment>
<evidence type="ECO:0000256" key="3">
    <source>
        <dbReference type="ARBA" id="ARBA00022692"/>
    </source>
</evidence>
<dbReference type="Pfam" id="PF06835">
    <property type="entry name" value="LptC"/>
    <property type="match status" value="1"/>
</dbReference>
<dbReference type="InterPro" id="IPR026265">
    <property type="entry name" value="LptC"/>
</dbReference>
<dbReference type="Gene3D" id="2.60.450.10">
    <property type="entry name" value="Lipopolysaccharide (LPS) transport protein A like domain"/>
    <property type="match status" value="1"/>
</dbReference>
<dbReference type="RefSeq" id="WP_310965691.1">
    <property type="nucleotide sequence ID" value="NZ_JAVMBO010000007.1"/>
</dbReference>
<evidence type="ECO:0000256" key="4">
    <source>
        <dbReference type="ARBA" id="ARBA00022989"/>
    </source>
</evidence>
<keyword evidence="2 6" id="KW-0997">Cell inner membrane</keyword>
<evidence type="ECO:0000256" key="6">
    <source>
        <dbReference type="HAMAP-Rule" id="MF_01915"/>
    </source>
</evidence>
<keyword evidence="8" id="KW-1185">Reference proteome</keyword>
<comment type="similarity">
    <text evidence="6">Belongs to the LptC family.</text>
</comment>
<keyword evidence="4 6" id="KW-1133">Transmembrane helix</keyword>